<dbReference type="RefSeq" id="WP_268116511.1">
    <property type="nucleotide sequence ID" value="NZ_CP113524.1"/>
</dbReference>
<dbReference type="Proteomes" id="UP001163115">
    <property type="component" value="Chromosome"/>
</dbReference>
<reference evidence="4" key="1">
    <citation type="submission" date="2022-11" db="EMBL/GenBank/DDBJ databases">
        <title>Lacrimispora xylanolytica sy1, complete genome.</title>
        <authorList>
            <person name="Choi S."/>
        </authorList>
    </citation>
    <scope>NUCLEOTIDE SEQUENCE</scope>
    <source>
        <strain evidence="4">Sy1</strain>
    </source>
</reference>
<dbReference type="InterPro" id="IPR025827">
    <property type="entry name" value="Zn_ribbon_recom_dom"/>
</dbReference>
<dbReference type="EMBL" id="CP113524">
    <property type="protein sequence ID" value="WAJ25839.1"/>
    <property type="molecule type" value="Genomic_DNA"/>
</dbReference>
<feature type="domain" description="Resolvase/invertase-type recombinase catalytic" evidence="2">
    <location>
        <begin position="21"/>
        <end position="172"/>
    </location>
</feature>
<dbReference type="Pfam" id="PF00239">
    <property type="entry name" value="Resolvase"/>
    <property type="match status" value="1"/>
</dbReference>
<dbReference type="PROSITE" id="PS51737">
    <property type="entry name" value="RECOMBINASE_DNA_BIND"/>
    <property type="match status" value="1"/>
</dbReference>
<proteinExistence type="predicted"/>
<evidence type="ECO:0000259" key="3">
    <source>
        <dbReference type="PROSITE" id="PS51737"/>
    </source>
</evidence>
<dbReference type="SUPFAM" id="SSF53041">
    <property type="entry name" value="Resolvase-like"/>
    <property type="match status" value="1"/>
</dbReference>
<dbReference type="InterPro" id="IPR050639">
    <property type="entry name" value="SSR_resolvase"/>
</dbReference>
<accession>A0ABY7AGH4</accession>
<evidence type="ECO:0000256" key="1">
    <source>
        <dbReference type="SAM" id="Coils"/>
    </source>
</evidence>
<dbReference type="PANTHER" id="PTHR30461">
    <property type="entry name" value="DNA-INVERTASE FROM LAMBDOID PROPHAGE"/>
    <property type="match status" value="1"/>
</dbReference>
<dbReference type="Gene3D" id="3.40.50.1390">
    <property type="entry name" value="Resolvase, N-terminal catalytic domain"/>
    <property type="match status" value="1"/>
</dbReference>
<keyword evidence="5" id="KW-1185">Reference proteome</keyword>
<organism evidence="4 5">
    <name type="scientific">Lacrimispora xylanolytica</name>
    <dbReference type="NCBI Taxonomy" id="29375"/>
    <lineage>
        <taxon>Bacteria</taxon>
        <taxon>Bacillati</taxon>
        <taxon>Bacillota</taxon>
        <taxon>Clostridia</taxon>
        <taxon>Lachnospirales</taxon>
        <taxon>Lachnospiraceae</taxon>
        <taxon>Lacrimispora</taxon>
    </lineage>
</organism>
<gene>
    <name evidence="4" type="ORF">OW255_10135</name>
</gene>
<evidence type="ECO:0000313" key="5">
    <source>
        <dbReference type="Proteomes" id="UP001163115"/>
    </source>
</evidence>
<evidence type="ECO:0000313" key="4">
    <source>
        <dbReference type="EMBL" id="WAJ25839.1"/>
    </source>
</evidence>
<dbReference type="InterPro" id="IPR011109">
    <property type="entry name" value="DNA_bind_recombinase_dom"/>
</dbReference>
<dbReference type="PANTHER" id="PTHR30461:SF23">
    <property type="entry name" value="DNA RECOMBINASE-RELATED"/>
    <property type="match status" value="1"/>
</dbReference>
<protein>
    <submittedName>
        <fullName evidence="4">Recombinase family protein</fullName>
    </submittedName>
</protein>
<keyword evidence="1" id="KW-0175">Coiled coil</keyword>
<name>A0ABY7AGH4_9FIRM</name>
<dbReference type="Gene3D" id="3.90.1750.20">
    <property type="entry name" value="Putative Large Serine Recombinase, Chain B, Domain 2"/>
    <property type="match status" value="1"/>
</dbReference>
<evidence type="ECO:0000259" key="2">
    <source>
        <dbReference type="PROSITE" id="PS51736"/>
    </source>
</evidence>
<dbReference type="PROSITE" id="PS51736">
    <property type="entry name" value="RECOMBINASES_3"/>
    <property type="match status" value="1"/>
</dbReference>
<dbReference type="InterPro" id="IPR038109">
    <property type="entry name" value="DNA_bind_recomb_sf"/>
</dbReference>
<feature type="coiled-coil region" evidence="1">
    <location>
        <begin position="453"/>
        <end position="499"/>
    </location>
</feature>
<dbReference type="Pfam" id="PF13408">
    <property type="entry name" value="Zn_ribbon_recom"/>
    <property type="match status" value="1"/>
</dbReference>
<sequence>MARTNRNNQEVLKETVEKNFLTAIYARLSIEDNGIDSDSIENQVYYLEKYVKEHKELKLISTYCDNGLTGTNFDRPGFHAMLDDIKSSKINCVVVKDLSRFGRNYMETGNYLENIFPYLGVRFISVNDSYDSQKATSNEGLSLSLKNVYHHIYAKDISKKVCTLLDVKKKKGLFLGRFAPYGYKKSDMNPRQLEIEEKTASVVREIFFLRMSGLGAVKIARKLNDNGIPCQTRRLYHMGLLKGTSGEANALWSGSSIVSILENPVYCGCMVERKTEQSYYKGGRKQMIPKDQWNYIENTHEPIIDWELFAKVQALLEESRQSRKNKGGNHREDTENPLKGLIVCGCCQGKMIRDSGYFNQDGNLIHHRFICRRKYLKQLGCEAESVLEADLLSMVTESVTKQLNVLVSPGCHEQSNIVFDTTRKLEQNQAAFLGRDIKELEQYQNYKRGLLSKEEYVSIQRKWEEEKEILEKEKVRLKNQQAEEKQKEAERIKADETRDMWKYLIDRIVVCQHWVEIHYTFCSEYDQPLA</sequence>
<dbReference type="SMART" id="SM00857">
    <property type="entry name" value="Resolvase"/>
    <property type="match status" value="1"/>
</dbReference>
<feature type="domain" description="Recombinase" evidence="3">
    <location>
        <begin position="180"/>
        <end position="322"/>
    </location>
</feature>
<dbReference type="Pfam" id="PF07508">
    <property type="entry name" value="Recombinase"/>
    <property type="match status" value="1"/>
</dbReference>
<dbReference type="InterPro" id="IPR006119">
    <property type="entry name" value="Resolv_N"/>
</dbReference>
<dbReference type="InterPro" id="IPR036162">
    <property type="entry name" value="Resolvase-like_N_sf"/>
</dbReference>